<evidence type="ECO:0000256" key="1">
    <source>
        <dbReference type="ARBA" id="ARBA00006721"/>
    </source>
</evidence>
<dbReference type="PANTHER" id="PTHR10730">
    <property type="entry name" value="PROCOLLAGEN-LYSINE,2-OXOGLUTARATE 5-DIOXYGENASE/GLYCOSYLTRANSFERASE 25 FAMILY MEMBER"/>
    <property type="match status" value="1"/>
</dbReference>
<dbReference type="Proteomes" id="UP000002015">
    <property type="component" value="Chromosome"/>
</dbReference>
<dbReference type="InterPro" id="IPR050757">
    <property type="entry name" value="Collagen_mod_GT25"/>
</dbReference>
<gene>
    <name evidence="5" type="ordered locus">Ssed_0111</name>
</gene>
<dbReference type="Pfam" id="PF01755">
    <property type="entry name" value="Glyco_transf_25"/>
    <property type="match status" value="1"/>
</dbReference>
<sequence length="252" mass="29492">MKFKVYIINLDSSVDRWEQLSSQCDQMGIEYERVSAVRGSELTEQERAKVYDLPTNLEKYDKRLNDGEIGCYLSHIKCWEKIIEEELDFALILEDDVSLRENIKECIAQFFSMDSSDWDYIKLFHRKRLKMKVASLNLDEGVQLHKVAKLPASTCSQFVSQVGAKKLLKHSFPIARPVDVDIQYWFERELRCFVVSPPVAVPAGFDSEIDIIGQHRDYVQRRAFKRIWLRVIYEINVLLNTFKLSPFPKMKG</sequence>
<dbReference type="AlphaFoldDB" id="A8FPF1"/>
<evidence type="ECO:0000313" key="5">
    <source>
        <dbReference type="EMBL" id="ABV34724.1"/>
    </source>
</evidence>
<dbReference type="CAZy" id="GT25">
    <property type="family name" value="Glycosyltransferase Family 25"/>
</dbReference>
<name>A8FPF1_SHESH</name>
<dbReference type="CDD" id="cd06532">
    <property type="entry name" value="Glyco_transf_25"/>
    <property type="match status" value="1"/>
</dbReference>
<dbReference type="EMBL" id="CP000821">
    <property type="protein sequence ID" value="ABV34724.1"/>
    <property type="molecule type" value="Genomic_DNA"/>
</dbReference>
<protein>
    <submittedName>
        <fullName evidence="5">Glycosyl transferase, family 25</fullName>
    </submittedName>
</protein>
<reference evidence="5 6" key="1">
    <citation type="submission" date="2007-08" db="EMBL/GenBank/DDBJ databases">
        <title>Complete sequence of Shewanella sediminis HAW-EB3.</title>
        <authorList>
            <consortium name="US DOE Joint Genome Institute"/>
            <person name="Copeland A."/>
            <person name="Lucas S."/>
            <person name="Lapidus A."/>
            <person name="Barry K."/>
            <person name="Glavina del Rio T."/>
            <person name="Dalin E."/>
            <person name="Tice H."/>
            <person name="Pitluck S."/>
            <person name="Chertkov O."/>
            <person name="Brettin T."/>
            <person name="Bruce D."/>
            <person name="Detter J.C."/>
            <person name="Han C."/>
            <person name="Schmutz J."/>
            <person name="Larimer F."/>
            <person name="Land M."/>
            <person name="Hauser L."/>
            <person name="Kyrpides N."/>
            <person name="Kim E."/>
            <person name="Zhao J.-S."/>
            <person name="Richardson P."/>
        </authorList>
    </citation>
    <scope>NUCLEOTIDE SEQUENCE [LARGE SCALE GENOMIC DNA]</scope>
    <source>
        <strain evidence="5 6">HAW-EB3</strain>
    </source>
</reference>
<evidence type="ECO:0000256" key="3">
    <source>
        <dbReference type="ARBA" id="ARBA00022679"/>
    </source>
</evidence>
<accession>A8FPF1</accession>
<dbReference type="KEGG" id="sse:Ssed_0111"/>
<evidence type="ECO:0000259" key="4">
    <source>
        <dbReference type="Pfam" id="PF01755"/>
    </source>
</evidence>
<evidence type="ECO:0000313" key="6">
    <source>
        <dbReference type="Proteomes" id="UP000002015"/>
    </source>
</evidence>
<dbReference type="OrthoDB" id="9816113at2"/>
<feature type="domain" description="Glycosyl transferase family 25" evidence="4">
    <location>
        <begin position="4"/>
        <end position="179"/>
    </location>
</feature>
<dbReference type="RefSeq" id="WP_012004250.1">
    <property type="nucleotide sequence ID" value="NC_009831.1"/>
</dbReference>
<keyword evidence="6" id="KW-1185">Reference proteome</keyword>
<dbReference type="InterPro" id="IPR002654">
    <property type="entry name" value="Glyco_trans_25"/>
</dbReference>
<comment type="similarity">
    <text evidence="1">Belongs to the glycosyltransferase 25 family.</text>
</comment>
<dbReference type="PANTHER" id="PTHR10730:SF53">
    <property type="entry name" value="GLYCOSYLTRANSFERASE 25 FAMILY MEMBER"/>
    <property type="match status" value="1"/>
</dbReference>
<dbReference type="HOGENOM" id="CLU_071269_3_0_6"/>
<dbReference type="eggNOG" id="COG3306">
    <property type="taxonomic scope" value="Bacteria"/>
</dbReference>
<proteinExistence type="inferred from homology"/>
<dbReference type="GO" id="GO:0016740">
    <property type="term" value="F:transferase activity"/>
    <property type="evidence" value="ECO:0007669"/>
    <property type="project" value="UniProtKB-KW"/>
</dbReference>
<keyword evidence="3 5" id="KW-0808">Transferase</keyword>
<keyword evidence="2" id="KW-0328">Glycosyltransferase</keyword>
<evidence type="ECO:0000256" key="2">
    <source>
        <dbReference type="ARBA" id="ARBA00022676"/>
    </source>
</evidence>
<organism evidence="5 6">
    <name type="scientific">Shewanella sediminis (strain HAW-EB3)</name>
    <dbReference type="NCBI Taxonomy" id="425104"/>
    <lineage>
        <taxon>Bacteria</taxon>
        <taxon>Pseudomonadati</taxon>
        <taxon>Pseudomonadota</taxon>
        <taxon>Gammaproteobacteria</taxon>
        <taxon>Alteromonadales</taxon>
        <taxon>Shewanellaceae</taxon>
        <taxon>Shewanella</taxon>
    </lineage>
</organism>